<dbReference type="EMBL" id="JANLCJ010000004">
    <property type="protein sequence ID" value="MCS5734591.1"/>
    <property type="molecule type" value="Genomic_DNA"/>
</dbReference>
<proteinExistence type="predicted"/>
<accession>A0ABT2H3V8</accession>
<sequence length="192" mass="20095">MTYDAPYKRLLRRESHSPRSTLAIVLAIVGIVACLYAATEIVLHLLGVAPLLAAPADIAAAIASISSVETWLLVVAGAVVALIGLWLVIVAIAPGRRARHRLVTERSAVVVDDEVIASALARTASRAALVSPDGVRASVSRRSAVVTMTPRSGQPIDRAAAAEAVQRELDESGLAPTLRSRTTIEKRGVVGA</sequence>
<evidence type="ECO:0000259" key="2">
    <source>
        <dbReference type="Pfam" id="PF19803"/>
    </source>
</evidence>
<feature type="transmembrane region" description="Helical" evidence="1">
    <location>
        <begin position="71"/>
        <end position="93"/>
    </location>
</feature>
<feature type="domain" description="DUF6286" evidence="2">
    <location>
        <begin position="82"/>
        <end position="184"/>
    </location>
</feature>
<dbReference type="RefSeq" id="WP_259539454.1">
    <property type="nucleotide sequence ID" value="NZ_JANLCJ010000004.1"/>
</dbReference>
<keyword evidence="1" id="KW-0472">Membrane</keyword>
<dbReference type="Proteomes" id="UP001165586">
    <property type="component" value="Unassembled WGS sequence"/>
</dbReference>
<keyword evidence="4" id="KW-1185">Reference proteome</keyword>
<dbReference type="Pfam" id="PF19803">
    <property type="entry name" value="DUF6286"/>
    <property type="match status" value="1"/>
</dbReference>
<evidence type="ECO:0000256" key="1">
    <source>
        <dbReference type="SAM" id="Phobius"/>
    </source>
</evidence>
<keyword evidence="1" id="KW-1133">Transmembrane helix</keyword>
<evidence type="ECO:0000313" key="4">
    <source>
        <dbReference type="Proteomes" id="UP001165586"/>
    </source>
</evidence>
<gene>
    <name evidence="3" type="ORF">N1032_12670</name>
</gene>
<keyword evidence="1" id="KW-0812">Transmembrane</keyword>
<dbReference type="InterPro" id="IPR046253">
    <property type="entry name" value="DUF6286"/>
</dbReference>
<reference evidence="3" key="1">
    <citation type="submission" date="2022-08" db="EMBL/GenBank/DDBJ databases">
        <authorList>
            <person name="Deng Y."/>
            <person name="Han X.-F."/>
            <person name="Zhang Y.-Q."/>
        </authorList>
    </citation>
    <scope>NUCLEOTIDE SEQUENCE</scope>
    <source>
        <strain evidence="3">CPCC 203386</strain>
    </source>
</reference>
<evidence type="ECO:0000313" key="3">
    <source>
        <dbReference type="EMBL" id="MCS5734591.1"/>
    </source>
</evidence>
<comment type="caution">
    <text evidence="3">The sequence shown here is derived from an EMBL/GenBank/DDBJ whole genome shotgun (WGS) entry which is preliminary data.</text>
</comment>
<organism evidence="3 4">
    <name type="scientific">Herbiconiux daphne</name>
    <dbReference type="NCBI Taxonomy" id="2970914"/>
    <lineage>
        <taxon>Bacteria</taxon>
        <taxon>Bacillati</taxon>
        <taxon>Actinomycetota</taxon>
        <taxon>Actinomycetes</taxon>
        <taxon>Micrococcales</taxon>
        <taxon>Microbacteriaceae</taxon>
        <taxon>Herbiconiux</taxon>
    </lineage>
</organism>
<name>A0ABT2H3V8_9MICO</name>
<feature type="transmembrane region" description="Helical" evidence="1">
    <location>
        <begin position="20"/>
        <end position="38"/>
    </location>
</feature>
<protein>
    <submittedName>
        <fullName evidence="3">DUF6286 domain-containing protein</fullName>
    </submittedName>
</protein>